<protein>
    <recommendedName>
        <fullName evidence="5">FecR protein domain-containing protein</fullName>
    </recommendedName>
</protein>
<feature type="domain" description="FecR N-terminal" evidence="2">
    <location>
        <begin position="14"/>
        <end position="54"/>
    </location>
</feature>
<dbReference type="GO" id="GO:0016989">
    <property type="term" value="F:sigma factor antagonist activity"/>
    <property type="evidence" value="ECO:0007669"/>
    <property type="project" value="TreeGrafter"/>
</dbReference>
<reference evidence="3 4" key="1">
    <citation type="submission" date="2016-08" db="EMBL/GenBank/DDBJ databases">
        <authorList>
            <person name="Seilhamer J.J."/>
        </authorList>
    </citation>
    <scope>NUCLEOTIDE SEQUENCE [LARGE SCALE GENOMIC DNA]</scope>
    <source>
        <strain evidence="3 4">BRTC-1</strain>
    </source>
</reference>
<dbReference type="EMBL" id="CP016895">
    <property type="protein sequence ID" value="AOA59830.1"/>
    <property type="molecule type" value="Genomic_DNA"/>
</dbReference>
<dbReference type="KEGG" id="ala:BFG52_02215"/>
<accession>A0A1B2M3Q3</accession>
<gene>
    <name evidence="3" type="ORF">BFG52_02215</name>
</gene>
<evidence type="ECO:0000313" key="4">
    <source>
        <dbReference type="Proteomes" id="UP000093391"/>
    </source>
</evidence>
<dbReference type="InterPro" id="IPR032623">
    <property type="entry name" value="FecR_N"/>
</dbReference>
<evidence type="ECO:0000259" key="2">
    <source>
        <dbReference type="Pfam" id="PF16220"/>
    </source>
</evidence>
<keyword evidence="4" id="KW-1185">Reference proteome</keyword>
<dbReference type="InterPro" id="IPR012373">
    <property type="entry name" value="Ferrdict_sens_TM"/>
</dbReference>
<evidence type="ECO:0000313" key="3">
    <source>
        <dbReference type="EMBL" id="AOA59830.1"/>
    </source>
</evidence>
<dbReference type="Gene3D" id="2.60.120.1440">
    <property type="match status" value="1"/>
</dbReference>
<evidence type="ECO:0008006" key="5">
    <source>
        <dbReference type="Google" id="ProtNLM"/>
    </source>
</evidence>
<dbReference type="Pfam" id="PF16220">
    <property type="entry name" value="DUF4880"/>
    <property type="match status" value="1"/>
</dbReference>
<dbReference type="STRING" id="1789224.BFG52_02215"/>
<organism evidence="3 4">
    <name type="scientific">Acinetobacter larvae</name>
    <dbReference type="NCBI Taxonomy" id="1789224"/>
    <lineage>
        <taxon>Bacteria</taxon>
        <taxon>Pseudomonadati</taxon>
        <taxon>Pseudomonadota</taxon>
        <taxon>Gammaproteobacteria</taxon>
        <taxon>Moraxellales</taxon>
        <taxon>Moraxellaceae</taxon>
        <taxon>Acinetobacter</taxon>
    </lineage>
</organism>
<sequence length="324" mass="37540">MHQNPEDQDQLLNEAADWLLRLSHDDLDIEQLQQLQQWKMQSPQHQQAFDKMAQFIQGLDVLKQQQIKSQHPLIRKHIVKKKSLSKTAAKSLLLFIVAAGLIYQLPIQRWRADQLNAAKQWQQQILSDHSQILLAGKTAYNIDYSNQKRKIQLLEGDIWVDVAKDHQRPFIVSVGDVQIEALGTQFVIRRDAQQLEVNMLESKTKIYSASQQFKSFQLNTGQRARIHDGQVSVQNIDQKQVAQAWQQKKLVVNDMPLDQVLTMLEKYQNSKYLYNRQRLSQYKVTAVLPLDQTDTALALLQEQLSLQIYPVGSLLTWIKAKNNN</sequence>
<feature type="domain" description="FecR protein" evidence="1">
    <location>
        <begin position="119"/>
        <end position="202"/>
    </location>
</feature>
<dbReference type="Pfam" id="PF04773">
    <property type="entry name" value="FecR"/>
    <property type="match status" value="1"/>
</dbReference>
<dbReference type="InterPro" id="IPR006860">
    <property type="entry name" value="FecR"/>
</dbReference>
<dbReference type="PIRSF" id="PIRSF018266">
    <property type="entry name" value="FecR"/>
    <property type="match status" value="1"/>
</dbReference>
<name>A0A1B2M3Q3_9GAMM</name>
<dbReference type="Proteomes" id="UP000093391">
    <property type="component" value="Chromosome"/>
</dbReference>
<dbReference type="PANTHER" id="PTHR30273">
    <property type="entry name" value="PERIPLASMIC SIGNAL SENSOR AND SIGMA FACTOR ACTIVATOR FECR-RELATED"/>
    <property type="match status" value="1"/>
</dbReference>
<dbReference type="PANTHER" id="PTHR30273:SF2">
    <property type="entry name" value="PROTEIN FECR"/>
    <property type="match status" value="1"/>
</dbReference>
<proteinExistence type="predicted"/>
<dbReference type="AlphaFoldDB" id="A0A1B2M3Q3"/>
<dbReference type="Gene3D" id="3.55.50.30">
    <property type="match status" value="1"/>
</dbReference>
<evidence type="ECO:0000259" key="1">
    <source>
        <dbReference type="Pfam" id="PF04773"/>
    </source>
</evidence>